<reference evidence="3" key="2">
    <citation type="submission" date="2020-09" db="EMBL/GenBank/DDBJ databases">
        <authorList>
            <person name="Sun Q."/>
            <person name="Zhou Y."/>
        </authorList>
    </citation>
    <scope>NUCLEOTIDE SEQUENCE</scope>
    <source>
        <strain evidence="3">CGMCC 1.15447</strain>
    </source>
</reference>
<dbReference type="AlphaFoldDB" id="A0A916RKA1"/>
<dbReference type="InterPro" id="IPR011051">
    <property type="entry name" value="RmlC_Cupin_sf"/>
</dbReference>
<evidence type="ECO:0000313" key="3">
    <source>
        <dbReference type="EMBL" id="GGA59018.1"/>
    </source>
</evidence>
<evidence type="ECO:0000259" key="2">
    <source>
        <dbReference type="Pfam" id="PF07883"/>
    </source>
</evidence>
<dbReference type="InterPro" id="IPR013096">
    <property type="entry name" value="Cupin_2"/>
</dbReference>
<keyword evidence="4" id="KW-1185">Reference proteome</keyword>
<feature type="region of interest" description="Disordered" evidence="1">
    <location>
        <begin position="1"/>
        <end position="34"/>
    </location>
</feature>
<feature type="compositionally biased region" description="Basic and acidic residues" evidence="1">
    <location>
        <begin position="16"/>
        <end position="25"/>
    </location>
</feature>
<reference evidence="3" key="1">
    <citation type="journal article" date="2014" name="Int. J. Syst. Evol. Microbiol.">
        <title>Complete genome sequence of Corynebacterium casei LMG S-19264T (=DSM 44701T), isolated from a smear-ripened cheese.</title>
        <authorList>
            <consortium name="US DOE Joint Genome Institute (JGI-PGF)"/>
            <person name="Walter F."/>
            <person name="Albersmeier A."/>
            <person name="Kalinowski J."/>
            <person name="Ruckert C."/>
        </authorList>
    </citation>
    <scope>NUCLEOTIDE SEQUENCE</scope>
    <source>
        <strain evidence="3">CGMCC 1.15447</strain>
    </source>
</reference>
<dbReference type="InterPro" id="IPR014710">
    <property type="entry name" value="RmlC-like_jellyroll"/>
</dbReference>
<dbReference type="Gene3D" id="2.60.120.10">
    <property type="entry name" value="Jelly Rolls"/>
    <property type="match status" value="1"/>
</dbReference>
<dbReference type="Proteomes" id="UP000648801">
    <property type="component" value="Unassembled WGS sequence"/>
</dbReference>
<protein>
    <recommendedName>
        <fullName evidence="2">Cupin type-2 domain-containing protein</fullName>
    </recommendedName>
</protein>
<dbReference type="EMBL" id="BMJB01000001">
    <property type="protein sequence ID" value="GGA59018.1"/>
    <property type="molecule type" value="Genomic_DNA"/>
</dbReference>
<dbReference type="Pfam" id="PF07883">
    <property type="entry name" value="Cupin_2"/>
    <property type="match status" value="1"/>
</dbReference>
<evidence type="ECO:0000313" key="4">
    <source>
        <dbReference type="Proteomes" id="UP000648801"/>
    </source>
</evidence>
<sequence>MADPTPRTESQLDQSRIFRPEDAPVRKLPNGGQSWDIIHGKLPTGESVRVHESVQPAGAPPNPAHIIHHSELIAVIEGTLEFHHDNKVERVGPGGLLYVAYGTNHQVRNVGGTPARYVVVAIGGDIQK</sequence>
<dbReference type="SUPFAM" id="SSF51182">
    <property type="entry name" value="RmlC-like cupins"/>
    <property type="match status" value="1"/>
</dbReference>
<comment type="caution">
    <text evidence="3">The sequence shown here is derived from an EMBL/GenBank/DDBJ whole genome shotgun (WGS) entry which is preliminary data.</text>
</comment>
<gene>
    <name evidence="3" type="ORF">GCM10011507_07990</name>
</gene>
<evidence type="ECO:0000256" key="1">
    <source>
        <dbReference type="SAM" id="MobiDB-lite"/>
    </source>
</evidence>
<organism evidence="3 4">
    <name type="scientific">Edaphobacter acidisoli</name>
    <dbReference type="NCBI Taxonomy" id="2040573"/>
    <lineage>
        <taxon>Bacteria</taxon>
        <taxon>Pseudomonadati</taxon>
        <taxon>Acidobacteriota</taxon>
        <taxon>Terriglobia</taxon>
        <taxon>Terriglobales</taxon>
        <taxon>Acidobacteriaceae</taxon>
        <taxon>Edaphobacter</taxon>
    </lineage>
</organism>
<name>A0A916RKA1_9BACT</name>
<accession>A0A916RKA1</accession>
<proteinExistence type="predicted"/>
<dbReference type="RefSeq" id="WP_188758002.1">
    <property type="nucleotide sequence ID" value="NZ_BMJB01000001.1"/>
</dbReference>
<feature type="domain" description="Cupin type-2" evidence="2">
    <location>
        <begin position="53"/>
        <end position="120"/>
    </location>
</feature>
<dbReference type="CDD" id="cd02209">
    <property type="entry name" value="cupin_XRE_C"/>
    <property type="match status" value="1"/>
</dbReference>